<dbReference type="AlphaFoldDB" id="A0AA36HGP6"/>
<protein>
    <submittedName>
        <fullName evidence="1">Uncharacterized protein</fullName>
    </submittedName>
</protein>
<gene>
    <name evidence="1" type="ORF">CYNAS_LOCUS22059</name>
</gene>
<evidence type="ECO:0000313" key="1">
    <source>
        <dbReference type="EMBL" id="CAJ0610076.1"/>
    </source>
</evidence>
<dbReference type="EMBL" id="CATQJL010000326">
    <property type="protein sequence ID" value="CAJ0610076.1"/>
    <property type="molecule type" value="Genomic_DNA"/>
</dbReference>
<comment type="caution">
    <text evidence="1">The sequence shown here is derived from an EMBL/GenBank/DDBJ whole genome shotgun (WGS) entry which is preliminary data.</text>
</comment>
<name>A0AA36HGP6_CYLNA</name>
<accession>A0AA36HGP6</accession>
<keyword evidence="2" id="KW-1185">Reference proteome</keyword>
<reference evidence="1" key="1">
    <citation type="submission" date="2023-07" db="EMBL/GenBank/DDBJ databases">
        <authorList>
            <consortium name="CYATHOMIX"/>
        </authorList>
    </citation>
    <scope>NUCLEOTIDE SEQUENCE</scope>
    <source>
        <strain evidence="1">N/A</strain>
    </source>
</reference>
<dbReference type="Proteomes" id="UP001176961">
    <property type="component" value="Unassembled WGS sequence"/>
</dbReference>
<sequence length="117" mass="13602">MTRDPVVDYGDLSVNELIQYTIERNKDPLIERVKNKISRYNVTVYCPLLLEPDEDWLAYSQVITYDMCVIAHNVHLRSHAGFLTQTPFQCLAFLQLQHQGCQRRTVLAMHTCLNGFD</sequence>
<proteinExistence type="predicted"/>
<evidence type="ECO:0000313" key="2">
    <source>
        <dbReference type="Proteomes" id="UP001176961"/>
    </source>
</evidence>
<organism evidence="1 2">
    <name type="scientific">Cylicocyclus nassatus</name>
    <name type="common">Nematode worm</name>
    <dbReference type="NCBI Taxonomy" id="53992"/>
    <lineage>
        <taxon>Eukaryota</taxon>
        <taxon>Metazoa</taxon>
        <taxon>Ecdysozoa</taxon>
        <taxon>Nematoda</taxon>
        <taxon>Chromadorea</taxon>
        <taxon>Rhabditida</taxon>
        <taxon>Rhabditina</taxon>
        <taxon>Rhabditomorpha</taxon>
        <taxon>Strongyloidea</taxon>
        <taxon>Strongylidae</taxon>
        <taxon>Cylicocyclus</taxon>
    </lineage>
</organism>